<dbReference type="GO" id="GO:0016811">
    <property type="term" value="F:hydrolase activity, acting on carbon-nitrogen (but not peptide) bonds, in linear amides"/>
    <property type="evidence" value="ECO:0007669"/>
    <property type="project" value="TreeGrafter"/>
</dbReference>
<organism evidence="6 7">
    <name type="scientific">Paenibacillus roseopurpureus</name>
    <dbReference type="NCBI Taxonomy" id="2918901"/>
    <lineage>
        <taxon>Bacteria</taxon>
        <taxon>Bacillati</taxon>
        <taxon>Bacillota</taxon>
        <taxon>Bacilli</taxon>
        <taxon>Bacillales</taxon>
        <taxon>Paenibacillaceae</taxon>
        <taxon>Paenibacillus</taxon>
    </lineage>
</organism>
<dbReference type="GO" id="GO:0009231">
    <property type="term" value="P:riboflavin biosynthetic process"/>
    <property type="evidence" value="ECO:0007669"/>
    <property type="project" value="TreeGrafter"/>
</dbReference>
<name>A0AA96RK35_9BACL</name>
<dbReference type="Pfam" id="PF02633">
    <property type="entry name" value="Creatininase"/>
    <property type="match status" value="1"/>
</dbReference>
<dbReference type="SUPFAM" id="SSF102215">
    <property type="entry name" value="Creatininase"/>
    <property type="match status" value="1"/>
</dbReference>
<proteinExistence type="inferred from homology"/>
<evidence type="ECO:0000313" key="6">
    <source>
        <dbReference type="EMBL" id="WNR46023.1"/>
    </source>
</evidence>
<evidence type="ECO:0000313" key="7">
    <source>
        <dbReference type="Proteomes" id="UP001304650"/>
    </source>
</evidence>
<accession>A0AA96RK35</accession>
<evidence type="ECO:0000256" key="4">
    <source>
        <dbReference type="ARBA" id="ARBA00022833"/>
    </source>
</evidence>
<dbReference type="Gene3D" id="3.40.50.10310">
    <property type="entry name" value="Creatininase"/>
    <property type="match status" value="1"/>
</dbReference>
<dbReference type="KEGG" id="proo:MJB10_07985"/>
<dbReference type="PANTHER" id="PTHR35005">
    <property type="entry name" value="3-DEHYDRO-SCYLLO-INOSOSE HYDROLASE"/>
    <property type="match status" value="1"/>
</dbReference>
<dbReference type="RefSeq" id="WP_314803273.1">
    <property type="nucleotide sequence ID" value="NZ_CP130319.1"/>
</dbReference>
<reference evidence="6" key="1">
    <citation type="submission" date="2022-02" db="EMBL/GenBank/DDBJ databases">
        <title>Paenibacillus sp. MBLB1832 Whole Genome Shotgun Sequencing.</title>
        <authorList>
            <person name="Hwang C.Y."/>
            <person name="Cho E.-S."/>
            <person name="Seo M.-J."/>
        </authorList>
    </citation>
    <scope>NUCLEOTIDE SEQUENCE</scope>
    <source>
        <strain evidence="6">MBLB1832</strain>
    </source>
</reference>
<dbReference type="InterPro" id="IPR024087">
    <property type="entry name" value="Creatininase-like_sf"/>
</dbReference>
<dbReference type="AlphaFoldDB" id="A0AA96RK35"/>
<dbReference type="Proteomes" id="UP001304650">
    <property type="component" value="Chromosome"/>
</dbReference>
<dbReference type="EMBL" id="CP130319">
    <property type="protein sequence ID" value="WNR46023.1"/>
    <property type="molecule type" value="Genomic_DNA"/>
</dbReference>
<gene>
    <name evidence="6" type="ORF">MJB10_07985</name>
</gene>
<keyword evidence="3" id="KW-0378">Hydrolase</keyword>
<keyword evidence="4" id="KW-0862">Zinc</keyword>
<evidence type="ECO:0000256" key="5">
    <source>
        <dbReference type="ARBA" id="ARBA00024029"/>
    </source>
</evidence>
<protein>
    <submittedName>
        <fullName evidence="6">Creatininase family protein</fullName>
    </submittedName>
</protein>
<comment type="similarity">
    <text evidence="5">Belongs to the creatininase superfamily.</text>
</comment>
<keyword evidence="7" id="KW-1185">Reference proteome</keyword>
<evidence type="ECO:0000256" key="1">
    <source>
        <dbReference type="ARBA" id="ARBA00001947"/>
    </source>
</evidence>
<dbReference type="PANTHER" id="PTHR35005:SF1">
    <property type="entry name" value="2-AMINO-5-FORMYLAMINO-6-RIBOSYLAMINOPYRIMIDIN-4(3H)-ONE 5'-MONOPHOSPHATE DEFORMYLASE"/>
    <property type="match status" value="1"/>
</dbReference>
<evidence type="ECO:0000256" key="3">
    <source>
        <dbReference type="ARBA" id="ARBA00022801"/>
    </source>
</evidence>
<dbReference type="InterPro" id="IPR003785">
    <property type="entry name" value="Creatininase/forma_Hydrolase"/>
</dbReference>
<sequence length="296" mass="33341">MTPSSGRMMGKVLWSEMFPYEIKQKIKECPVVYLPLGICEPHGQISAFGLDTIKAEWLCTMAASRVGGVVAPSQSYHIHETGYHARWLEDVIGETNPHMTSMPPHVVLHFFLYQLRAFVNSGFKAIIVISGHSGGNQVDLRRAAELFMQISPVRIWVVSDPELVAGQYIGDHAGKYEISQLKYLRPDLVNLPLHLFEQEAGSGGKFAVGVDAHDATTLEGEQIMHACLETVCRKAEELNREVAHLPLLSRLTYSPIETLWQSLLAQKEEWITSNPHTDQKPVSEMSQWKTYENFRI</sequence>
<evidence type="ECO:0000256" key="2">
    <source>
        <dbReference type="ARBA" id="ARBA00022723"/>
    </source>
</evidence>
<comment type="cofactor">
    <cofactor evidence="1">
        <name>Zn(2+)</name>
        <dbReference type="ChEBI" id="CHEBI:29105"/>
    </cofactor>
</comment>
<dbReference type="GO" id="GO:0046872">
    <property type="term" value="F:metal ion binding"/>
    <property type="evidence" value="ECO:0007669"/>
    <property type="project" value="UniProtKB-KW"/>
</dbReference>
<keyword evidence="2" id="KW-0479">Metal-binding</keyword>